<dbReference type="EMBL" id="RCTY01000045">
    <property type="protein sequence ID" value="ROU05404.1"/>
    <property type="molecule type" value="Genomic_DNA"/>
</dbReference>
<comment type="caution">
    <text evidence="1">The sequence shown here is derived from an EMBL/GenBank/DDBJ whole genome shotgun (WGS) entry which is preliminary data.</text>
</comment>
<dbReference type="InterPro" id="IPR011990">
    <property type="entry name" value="TPR-like_helical_dom_sf"/>
</dbReference>
<proteinExistence type="predicted"/>
<protein>
    <recommendedName>
        <fullName evidence="3">Sel1 repeat family protein</fullName>
    </recommendedName>
</protein>
<name>A0A3N2RDD4_LYSEN</name>
<dbReference type="Gene3D" id="1.25.40.10">
    <property type="entry name" value="Tetratricopeptide repeat domain"/>
    <property type="match status" value="1"/>
</dbReference>
<dbReference type="Proteomes" id="UP000275910">
    <property type="component" value="Unassembled WGS sequence"/>
</dbReference>
<accession>A0A3N2RDD4</accession>
<dbReference type="SUPFAM" id="SSF81901">
    <property type="entry name" value="HCP-like"/>
    <property type="match status" value="1"/>
</dbReference>
<organism evidence="1 2">
    <name type="scientific">Lysobacter enzymogenes</name>
    <dbReference type="NCBI Taxonomy" id="69"/>
    <lineage>
        <taxon>Bacteria</taxon>
        <taxon>Pseudomonadati</taxon>
        <taxon>Pseudomonadota</taxon>
        <taxon>Gammaproteobacteria</taxon>
        <taxon>Lysobacterales</taxon>
        <taxon>Lysobacteraceae</taxon>
        <taxon>Lysobacter</taxon>
    </lineage>
</organism>
<gene>
    <name evidence="1" type="ORF">D9T17_18450</name>
</gene>
<evidence type="ECO:0008006" key="3">
    <source>
        <dbReference type="Google" id="ProtNLM"/>
    </source>
</evidence>
<dbReference type="AlphaFoldDB" id="A0A3N2RDD4"/>
<reference evidence="1 2" key="1">
    <citation type="submission" date="2018-10" db="EMBL/GenBank/DDBJ databases">
        <title>The genome of Lysobacter enzymogenes OH11.</title>
        <authorList>
            <person name="Liu F."/>
            <person name="Zhao Y."/>
            <person name="Qian G."/>
            <person name="Chen Y."/>
            <person name="Xu H."/>
        </authorList>
    </citation>
    <scope>NUCLEOTIDE SEQUENCE [LARGE SCALE GENOMIC DNA]</scope>
    <source>
        <strain evidence="1 2">OH11</strain>
    </source>
</reference>
<evidence type="ECO:0000313" key="1">
    <source>
        <dbReference type="EMBL" id="ROU05404.1"/>
    </source>
</evidence>
<evidence type="ECO:0000313" key="2">
    <source>
        <dbReference type="Proteomes" id="UP000275910"/>
    </source>
</evidence>
<sequence>MDALSLANELQASGDKADHVSAHICKGLIYEHGGEGLPADLDRAMQHYRQASLVLRDQTTFCDMARATMKKGPAYFEEGLKYLQEARSIQDGPEVDLGFAEYYKSRPEPDYPLARRYFARAARAGRFMGFFGYAEVSRRMGQNARALMVDALRLVLGPFIALLIGSKATGRF</sequence>